<dbReference type="AlphaFoldDB" id="A0A401S6V4"/>
<evidence type="ECO:0000259" key="30">
    <source>
        <dbReference type="PROSITE" id="PS51471"/>
    </source>
</evidence>
<keyword evidence="6" id="KW-0227">DNA damage</keyword>
<evidence type="ECO:0000256" key="7">
    <source>
        <dbReference type="ARBA" id="ARBA00022842"/>
    </source>
</evidence>
<reference evidence="31 32" key="1">
    <citation type="journal article" date="2018" name="Nat. Ecol. Evol.">
        <title>Shark genomes provide insights into elasmobranch evolution and the origin of vertebrates.</title>
        <authorList>
            <person name="Hara Y"/>
            <person name="Yamaguchi K"/>
            <person name="Onimaru K"/>
            <person name="Kadota M"/>
            <person name="Koyanagi M"/>
            <person name="Keeley SD"/>
            <person name="Tatsumi K"/>
            <person name="Tanaka K"/>
            <person name="Motone F"/>
            <person name="Kageyama Y"/>
            <person name="Nozu R"/>
            <person name="Adachi N"/>
            <person name="Nishimura O"/>
            <person name="Nakagawa R"/>
            <person name="Tanegashima C"/>
            <person name="Kiyatake I"/>
            <person name="Matsumoto R"/>
            <person name="Murakumo K"/>
            <person name="Nishida K"/>
            <person name="Terakita A"/>
            <person name="Kuratani S"/>
            <person name="Sato K"/>
            <person name="Hyodo S Kuraku.S."/>
        </authorList>
    </citation>
    <scope>NUCLEOTIDE SEQUENCE [LARGE SCALE GENOMIC DNA]</scope>
</reference>
<keyword evidence="8" id="KW-0223">Dioxygenase</keyword>
<evidence type="ECO:0000256" key="29">
    <source>
        <dbReference type="SAM" id="MobiDB-lite"/>
    </source>
</evidence>
<evidence type="ECO:0000256" key="28">
    <source>
        <dbReference type="PIRSR" id="PIRSR632852-1"/>
    </source>
</evidence>
<comment type="catalytic activity">
    <reaction evidence="21">
        <text>an N(1)-methyl-2'-deoxyadenosine in double-stranded DNA + 2-oxoglutarate + O2 = a 2'-deoxyadenosine in double-stranded DNA + formaldehyde + succinate + CO2 + H(+)</text>
        <dbReference type="Rhea" id="RHEA:70443"/>
        <dbReference type="Rhea" id="RHEA-COMP:14236"/>
        <dbReference type="Rhea" id="RHEA-COMP:17897"/>
        <dbReference type="ChEBI" id="CHEBI:15378"/>
        <dbReference type="ChEBI" id="CHEBI:15379"/>
        <dbReference type="ChEBI" id="CHEBI:16526"/>
        <dbReference type="ChEBI" id="CHEBI:16810"/>
        <dbReference type="ChEBI" id="CHEBI:16842"/>
        <dbReference type="ChEBI" id="CHEBI:30031"/>
        <dbReference type="ChEBI" id="CHEBI:90615"/>
        <dbReference type="ChEBI" id="CHEBI:139096"/>
    </reaction>
    <physiologicalReaction direction="left-to-right" evidence="21">
        <dbReference type="Rhea" id="RHEA:70444"/>
    </physiologicalReaction>
</comment>
<comment type="catalytic activity">
    <reaction evidence="19">
        <text>a 3,N(4)-etheno-2'-deoxycytidine in single-stranded DNA + 2-oxoglutarate + O2 + H2O = a 2'-deoxycytidine in single-stranded DNA + glyoxal + succinate + CO2</text>
        <dbReference type="Rhea" id="RHEA:70471"/>
        <dbReference type="Rhea" id="RHEA-COMP:12846"/>
        <dbReference type="Rhea" id="RHEA-COMP:17906"/>
        <dbReference type="ChEBI" id="CHEBI:15377"/>
        <dbReference type="ChEBI" id="CHEBI:15379"/>
        <dbReference type="ChEBI" id="CHEBI:16526"/>
        <dbReference type="ChEBI" id="CHEBI:16810"/>
        <dbReference type="ChEBI" id="CHEBI:30031"/>
        <dbReference type="ChEBI" id="CHEBI:34779"/>
        <dbReference type="ChEBI" id="CHEBI:85452"/>
        <dbReference type="ChEBI" id="CHEBI:189585"/>
    </reaction>
    <physiologicalReaction direction="left-to-right" evidence="19">
        <dbReference type="Rhea" id="RHEA:70472"/>
    </physiologicalReaction>
</comment>
<organism evidence="31 32">
    <name type="scientific">Chiloscyllium punctatum</name>
    <name type="common">Brownbanded bambooshark</name>
    <name type="synonym">Hemiscyllium punctatum</name>
    <dbReference type="NCBI Taxonomy" id="137246"/>
    <lineage>
        <taxon>Eukaryota</taxon>
        <taxon>Metazoa</taxon>
        <taxon>Chordata</taxon>
        <taxon>Craniata</taxon>
        <taxon>Vertebrata</taxon>
        <taxon>Chondrichthyes</taxon>
        <taxon>Elasmobranchii</taxon>
        <taxon>Galeomorphii</taxon>
        <taxon>Galeoidea</taxon>
        <taxon>Orectolobiformes</taxon>
        <taxon>Hemiscylliidae</taxon>
        <taxon>Chiloscyllium</taxon>
    </lineage>
</organism>
<evidence type="ECO:0000256" key="26">
    <source>
        <dbReference type="ARBA" id="ARBA00077989"/>
    </source>
</evidence>
<comment type="caution">
    <text evidence="31">The sequence shown here is derived from an EMBL/GenBank/DDBJ whole genome shotgun (WGS) entry which is preliminary data.</text>
</comment>
<comment type="catalytic activity">
    <reaction evidence="20">
        <text>a 1,N(6)-etheno-2'-deoxyadenosine in double-stranded DNA + 2-oxoglutarate + O2 + H2O = a 2'-deoxyadenosine in double-stranded DNA + glyoxal + succinate + CO2</text>
        <dbReference type="Rhea" id="RHEA:70463"/>
        <dbReference type="Rhea" id="RHEA-COMP:17897"/>
        <dbReference type="Rhea" id="RHEA-COMP:17903"/>
        <dbReference type="ChEBI" id="CHEBI:15377"/>
        <dbReference type="ChEBI" id="CHEBI:15379"/>
        <dbReference type="ChEBI" id="CHEBI:16526"/>
        <dbReference type="ChEBI" id="CHEBI:16810"/>
        <dbReference type="ChEBI" id="CHEBI:30031"/>
        <dbReference type="ChEBI" id="CHEBI:34779"/>
        <dbReference type="ChEBI" id="CHEBI:90615"/>
        <dbReference type="ChEBI" id="CHEBI:189583"/>
    </reaction>
    <physiologicalReaction direction="left-to-right" evidence="20">
        <dbReference type="Rhea" id="RHEA:70464"/>
    </physiologicalReaction>
</comment>
<feature type="region of interest" description="Disordered" evidence="29">
    <location>
        <begin position="9"/>
        <end position="52"/>
    </location>
</feature>
<keyword evidence="9" id="KW-0560">Oxidoreductase</keyword>
<evidence type="ECO:0000256" key="10">
    <source>
        <dbReference type="ARBA" id="ARBA00023004"/>
    </source>
</evidence>
<dbReference type="OrthoDB" id="445341at2759"/>
<feature type="binding site" evidence="28">
    <location>
        <position position="268"/>
    </location>
    <ligand>
        <name>2-oxoglutarate</name>
        <dbReference type="ChEBI" id="CHEBI:16810"/>
    </ligand>
</feature>
<protein>
    <recommendedName>
        <fullName evidence="25">DNA oxidative demethylase ALKBH2</fullName>
        <ecNumber evidence="24">1.14.11.33</ecNumber>
    </recommendedName>
    <alternativeName>
        <fullName evidence="26">Alkylated DNA repair protein alkB homolog 2</fullName>
    </alternativeName>
    <alternativeName>
        <fullName evidence="27">Alpha-ketoglutarate-dependent dioxygenase alkB homolog 2</fullName>
    </alternativeName>
</protein>
<feature type="domain" description="Fe2OG dioxygenase" evidence="30">
    <location>
        <begin position="168"/>
        <end position="273"/>
    </location>
</feature>
<evidence type="ECO:0000256" key="20">
    <source>
        <dbReference type="ARBA" id="ARBA00052627"/>
    </source>
</evidence>
<comment type="catalytic activity">
    <reaction evidence="14">
        <text>an N(3)-methyl-2'-deoxycytidine in single-stranded DNA + 2-oxoglutarate + O2 = a 2'-deoxycytidine in single-stranded DNA + formaldehyde + succinate + CO2 + H(+)</text>
        <dbReference type="Rhea" id="RHEA:70435"/>
        <dbReference type="Rhea" id="RHEA-COMP:12846"/>
        <dbReference type="Rhea" id="RHEA-COMP:17894"/>
        <dbReference type="ChEBI" id="CHEBI:15378"/>
        <dbReference type="ChEBI" id="CHEBI:15379"/>
        <dbReference type="ChEBI" id="CHEBI:16526"/>
        <dbReference type="ChEBI" id="CHEBI:16810"/>
        <dbReference type="ChEBI" id="CHEBI:16842"/>
        <dbReference type="ChEBI" id="CHEBI:30031"/>
        <dbReference type="ChEBI" id="CHEBI:85452"/>
        <dbReference type="ChEBI" id="CHEBI:139075"/>
    </reaction>
    <physiologicalReaction direction="left-to-right" evidence="14">
        <dbReference type="Rhea" id="RHEA:70436"/>
    </physiologicalReaction>
</comment>
<dbReference type="InterPro" id="IPR005123">
    <property type="entry name" value="Oxoglu/Fe-dep_dioxygenase_dom"/>
</dbReference>
<evidence type="ECO:0000256" key="8">
    <source>
        <dbReference type="ARBA" id="ARBA00022964"/>
    </source>
</evidence>
<evidence type="ECO:0000256" key="9">
    <source>
        <dbReference type="ARBA" id="ARBA00023002"/>
    </source>
</evidence>
<comment type="similarity">
    <text evidence="4">Belongs to the alkB family.</text>
</comment>
<evidence type="ECO:0000313" key="31">
    <source>
        <dbReference type="EMBL" id="GCC26121.1"/>
    </source>
</evidence>
<feature type="compositionally biased region" description="Polar residues" evidence="29">
    <location>
        <begin position="13"/>
        <end position="32"/>
    </location>
</feature>
<evidence type="ECO:0000256" key="18">
    <source>
        <dbReference type="ARBA" id="ARBA00051755"/>
    </source>
</evidence>
<evidence type="ECO:0000313" key="32">
    <source>
        <dbReference type="Proteomes" id="UP000287033"/>
    </source>
</evidence>
<dbReference type="GO" id="GO:0005730">
    <property type="term" value="C:nucleolus"/>
    <property type="evidence" value="ECO:0007669"/>
    <property type="project" value="UniProtKB-SubCell"/>
</dbReference>
<dbReference type="Gene3D" id="2.60.120.590">
    <property type="entry name" value="Alpha-ketoglutarate-dependent dioxygenase AlkB-like"/>
    <property type="match status" value="1"/>
</dbReference>
<comment type="catalytic activity">
    <reaction evidence="18">
        <text>a 1,N(2)-etheno-2'-deoxyguanosine in double-stranded DNA + 2-oxoglutarate + O2 + H2O = a 2'-deoxyguanosine in double-stranded DNA + glyoxal + succinate + CO2</text>
        <dbReference type="Rhea" id="RHEA:70487"/>
        <dbReference type="Rhea" id="RHEA-COMP:17910"/>
        <dbReference type="Rhea" id="RHEA-COMP:17912"/>
        <dbReference type="ChEBI" id="CHEBI:15377"/>
        <dbReference type="ChEBI" id="CHEBI:15379"/>
        <dbReference type="ChEBI" id="CHEBI:16526"/>
        <dbReference type="ChEBI" id="CHEBI:16810"/>
        <dbReference type="ChEBI" id="CHEBI:30031"/>
        <dbReference type="ChEBI" id="CHEBI:34779"/>
        <dbReference type="ChEBI" id="CHEBI:85445"/>
        <dbReference type="ChEBI" id="CHEBI:189586"/>
    </reaction>
    <physiologicalReaction direction="left-to-right" evidence="18">
        <dbReference type="Rhea" id="RHEA:70488"/>
    </physiologicalReaction>
</comment>
<comment type="subunit">
    <text evidence="23">Interacts with PCNA homotrimer; this interaction is enhanced during the S-phase of the cell cycle. Interacts with nucleolar proteins NCL, UBTF and NPM1. Interacts with XRCC5-XRCC6 heterodimer.</text>
</comment>
<dbReference type="SUPFAM" id="SSF51197">
    <property type="entry name" value="Clavaminate synthase-like"/>
    <property type="match status" value="1"/>
</dbReference>
<keyword evidence="10" id="KW-0408">Iron</keyword>
<comment type="catalytic activity">
    <reaction evidence="13">
        <text>an N(1)-methyl-2'-deoxyadenosine in single-stranded DNA + 2-oxoglutarate + O2 = a 2'-deoxyadenosine in single-stranded DNA + formaldehyde + succinate + CO2 + H(+)</text>
        <dbReference type="Rhea" id="RHEA:70447"/>
        <dbReference type="Rhea" id="RHEA-COMP:17895"/>
        <dbReference type="Rhea" id="RHEA-COMP:17896"/>
        <dbReference type="ChEBI" id="CHEBI:15378"/>
        <dbReference type="ChEBI" id="CHEBI:15379"/>
        <dbReference type="ChEBI" id="CHEBI:16526"/>
        <dbReference type="ChEBI" id="CHEBI:16810"/>
        <dbReference type="ChEBI" id="CHEBI:16842"/>
        <dbReference type="ChEBI" id="CHEBI:30031"/>
        <dbReference type="ChEBI" id="CHEBI:90615"/>
        <dbReference type="ChEBI" id="CHEBI:139096"/>
    </reaction>
    <physiologicalReaction direction="left-to-right" evidence="13">
        <dbReference type="Rhea" id="RHEA:70448"/>
    </physiologicalReaction>
</comment>
<proteinExistence type="inferred from homology"/>
<comment type="catalytic activity">
    <reaction evidence="22">
        <text>a methylated nucleobase within DNA + 2-oxoglutarate + O2 = a nucleobase within DNA + formaldehyde + succinate + CO2</text>
        <dbReference type="Rhea" id="RHEA:30299"/>
        <dbReference type="Rhea" id="RHEA-COMP:12192"/>
        <dbReference type="Rhea" id="RHEA-COMP:12193"/>
        <dbReference type="ChEBI" id="CHEBI:15379"/>
        <dbReference type="ChEBI" id="CHEBI:16526"/>
        <dbReference type="ChEBI" id="CHEBI:16810"/>
        <dbReference type="ChEBI" id="CHEBI:16842"/>
        <dbReference type="ChEBI" id="CHEBI:30031"/>
        <dbReference type="ChEBI" id="CHEBI:32875"/>
        <dbReference type="ChEBI" id="CHEBI:64428"/>
        <dbReference type="EC" id="1.14.11.33"/>
    </reaction>
    <physiologicalReaction direction="left-to-right" evidence="22">
        <dbReference type="Rhea" id="RHEA:30300"/>
    </physiologicalReaction>
</comment>
<accession>A0A401S6V4</accession>
<keyword evidence="5" id="KW-0479">Metal-binding</keyword>
<feature type="binding site" evidence="28">
    <location>
        <position position="264"/>
    </location>
    <ligand>
        <name>2-oxoglutarate</name>
        <dbReference type="ChEBI" id="CHEBI:16810"/>
    </ligand>
</feature>
<evidence type="ECO:0000256" key="19">
    <source>
        <dbReference type="ARBA" id="ARBA00052597"/>
    </source>
</evidence>
<dbReference type="InterPro" id="IPR037151">
    <property type="entry name" value="AlkB-like_sf"/>
</dbReference>
<dbReference type="GO" id="GO:0035516">
    <property type="term" value="F:broad specificity oxidative DNA demethylase activity"/>
    <property type="evidence" value="ECO:0007669"/>
    <property type="project" value="UniProtKB-EC"/>
</dbReference>
<evidence type="ECO:0000256" key="1">
    <source>
        <dbReference type="ARBA" id="ARBA00001954"/>
    </source>
</evidence>
<evidence type="ECO:0000256" key="25">
    <source>
        <dbReference type="ARBA" id="ARBA00072134"/>
    </source>
</evidence>
<feature type="binding site" evidence="28">
    <location>
        <position position="270"/>
    </location>
    <ligand>
        <name>2-oxoglutarate</name>
        <dbReference type="ChEBI" id="CHEBI:16810"/>
    </ligand>
</feature>
<evidence type="ECO:0000256" key="16">
    <source>
        <dbReference type="ARBA" id="ARBA00051376"/>
    </source>
</evidence>
<dbReference type="InterPro" id="IPR027450">
    <property type="entry name" value="AlkB-like"/>
</dbReference>
<dbReference type="STRING" id="137246.A0A401S6V4"/>
<evidence type="ECO:0000256" key="11">
    <source>
        <dbReference type="ARBA" id="ARBA00023204"/>
    </source>
</evidence>
<dbReference type="InterPro" id="IPR032852">
    <property type="entry name" value="ALKBH2"/>
</dbReference>
<keyword evidence="11" id="KW-0234">DNA repair</keyword>
<evidence type="ECO:0000256" key="17">
    <source>
        <dbReference type="ARBA" id="ARBA00051434"/>
    </source>
</evidence>
<evidence type="ECO:0000256" key="24">
    <source>
        <dbReference type="ARBA" id="ARBA00066725"/>
    </source>
</evidence>
<feature type="binding site" evidence="28">
    <location>
        <begin position="138"/>
        <end position="140"/>
    </location>
    <ligand>
        <name>substrate</name>
    </ligand>
</feature>
<comment type="catalytic activity">
    <reaction evidence="15">
        <text>a 1,N(6)-etheno-2'-deoxyadenosine in single-stranded DNA + 2-oxoglutarate + O2 + H2O = a 2'-deoxyadenosine in single-stranded DNA + glyoxal + succinate + CO2</text>
        <dbReference type="Rhea" id="RHEA:70459"/>
        <dbReference type="Rhea" id="RHEA-COMP:17896"/>
        <dbReference type="Rhea" id="RHEA-COMP:17904"/>
        <dbReference type="ChEBI" id="CHEBI:15377"/>
        <dbReference type="ChEBI" id="CHEBI:15379"/>
        <dbReference type="ChEBI" id="CHEBI:16526"/>
        <dbReference type="ChEBI" id="CHEBI:16810"/>
        <dbReference type="ChEBI" id="CHEBI:30031"/>
        <dbReference type="ChEBI" id="CHEBI:34779"/>
        <dbReference type="ChEBI" id="CHEBI:90615"/>
        <dbReference type="ChEBI" id="CHEBI:189583"/>
    </reaction>
    <physiologicalReaction direction="left-to-right" evidence="15">
        <dbReference type="Rhea" id="RHEA:70460"/>
    </physiologicalReaction>
</comment>
<dbReference type="Proteomes" id="UP000287033">
    <property type="component" value="Unassembled WGS sequence"/>
</dbReference>
<dbReference type="Pfam" id="PF13532">
    <property type="entry name" value="2OG-FeII_Oxy_2"/>
    <property type="match status" value="1"/>
</dbReference>
<comment type="catalytic activity">
    <reaction evidence="17">
        <text>a 3,N(4)-etheno-2'-deoxycytidine in double-stranded DNA + 2-oxoglutarate + O2 + H2O = a 2'-deoxycytidine in double-stranded DNA + glyoxal + succinate + CO2</text>
        <dbReference type="Rhea" id="RHEA:70467"/>
        <dbReference type="Rhea" id="RHEA-COMP:17070"/>
        <dbReference type="Rhea" id="RHEA-COMP:17905"/>
        <dbReference type="ChEBI" id="CHEBI:15377"/>
        <dbReference type="ChEBI" id="CHEBI:15379"/>
        <dbReference type="ChEBI" id="CHEBI:16526"/>
        <dbReference type="ChEBI" id="CHEBI:16810"/>
        <dbReference type="ChEBI" id="CHEBI:30031"/>
        <dbReference type="ChEBI" id="CHEBI:34779"/>
        <dbReference type="ChEBI" id="CHEBI:85452"/>
        <dbReference type="ChEBI" id="CHEBI:189585"/>
    </reaction>
    <physiologicalReaction direction="left-to-right" evidence="17">
        <dbReference type="Rhea" id="RHEA:70468"/>
    </physiologicalReaction>
</comment>
<evidence type="ECO:0000256" key="23">
    <source>
        <dbReference type="ARBA" id="ARBA00062909"/>
    </source>
</evidence>
<feature type="binding site" evidence="28">
    <location>
        <position position="190"/>
    </location>
    <ligand>
        <name>substrate</name>
    </ligand>
</feature>
<gene>
    <name evidence="31" type="ORF">chiPu_0004535</name>
</gene>
<evidence type="ECO:0000256" key="12">
    <source>
        <dbReference type="ARBA" id="ARBA00023242"/>
    </source>
</evidence>
<name>A0A401S6V4_CHIPU</name>
<keyword evidence="32" id="KW-1185">Reference proteome</keyword>
<evidence type="ECO:0000256" key="13">
    <source>
        <dbReference type="ARBA" id="ARBA00051010"/>
    </source>
</evidence>
<dbReference type="PROSITE" id="PS51471">
    <property type="entry name" value="FE2OG_OXY"/>
    <property type="match status" value="1"/>
</dbReference>
<feature type="binding site" evidence="28">
    <location>
        <position position="175"/>
    </location>
    <ligand>
        <name>2-oxoglutarate</name>
        <dbReference type="ChEBI" id="CHEBI:16810"/>
    </ligand>
</feature>
<sequence>MMDKFVIRRPKNCGNSKSEQCEVQKQMDSQAVNDPMAESPRKKLKSRTGESELTELTPTLNEQGLLRDADCSWKQLRAEGLNCDYTKIFTKSEADDMFLQLEKELEYFSGEQTKVQVFGKWHNIPRKQVTYGDLGLTYTYSGVTLAPKPWLPVLEMIRARVTQATGHTFNFVLINRYKDGRDHIGEHRDDEKELEPFSPIASVSFGACRDFIFRHRDSRGKHATRRLEPVKLLLGHGSLLMMNYPTNIYWYHSLPVRKNVLSPRINLTFRKVLPLAKAD</sequence>
<comment type="subcellular location">
    <subcellularLocation>
        <location evidence="2">Nucleus</location>
        <location evidence="2">Nucleolus</location>
    </subcellularLocation>
    <subcellularLocation>
        <location evidence="3">Nucleus</location>
        <location evidence="3">Nucleoplasm</location>
    </subcellularLocation>
</comment>
<dbReference type="GO" id="GO:0005654">
    <property type="term" value="C:nucleoplasm"/>
    <property type="evidence" value="ECO:0007669"/>
    <property type="project" value="UniProtKB-SubCell"/>
</dbReference>
<feature type="binding site" evidence="28">
    <location>
        <position position="177"/>
    </location>
    <ligand>
        <name>2-oxoglutarate</name>
        <dbReference type="ChEBI" id="CHEBI:16810"/>
    </ligand>
</feature>
<evidence type="ECO:0000256" key="2">
    <source>
        <dbReference type="ARBA" id="ARBA00004604"/>
    </source>
</evidence>
<feature type="binding site" evidence="28">
    <location>
        <begin position="118"/>
        <end position="120"/>
    </location>
    <ligand>
        <name>substrate</name>
    </ligand>
</feature>
<dbReference type="EMBL" id="BEZZ01000112">
    <property type="protein sequence ID" value="GCC26121.1"/>
    <property type="molecule type" value="Genomic_DNA"/>
</dbReference>
<dbReference type="GO" id="GO:0051747">
    <property type="term" value="F:cytosine C-5 DNA demethylase activity"/>
    <property type="evidence" value="ECO:0007669"/>
    <property type="project" value="UniProtKB-ARBA"/>
</dbReference>
<evidence type="ECO:0000256" key="6">
    <source>
        <dbReference type="ARBA" id="ARBA00022763"/>
    </source>
</evidence>
<dbReference type="EC" id="1.14.11.33" evidence="24"/>
<dbReference type="PANTHER" id="PTHR31573:SF1">
    <property type="entry name" value="DNA OXIDATIVE DEMETHYLASE ALKBH2"/>
    <property type="match status" value="1"/>
</dbReference>
<evidence type="ECO:0000256" key="5">
    <source>
        <dbReference type="ARBA" id="ARBA00022723"/>
    </source>
</evidence>
<evidence type="ECO:0000256" key="14">
    <source>
        <dbReference type="ARBA" id="ARBA00051165"/>
    </source>
</evidence>
<dbReference type="OMA" id="TQHHWQH"/>
<evidence type="ECO:0000256" key="3">
    <source>
        <dbReference type="ARBA" id="ARBA00004642"/>
    </source>
</evidence>
<dbReference type="PANTHER" id="PTHR31573">
    <property type="entry name" value="ALPHA-KETOGLUTARATE-DEPENDENT DIOXYGENASE ALKB HOMOLOG 2"/>
    <property type="match status" value="1"/>
</dbReference>
<keyword evidence="7" id="KW-0460">Magnesium</keyword>
<evidence type="ECO:0000256" key="15">
    <source>
        <dbReference type="ARBA" id="ARBA00051189"/>
    </source>
</evidence>
<dbReference type="GO" id="GO:0006307">
    <property type="term" value="P:DNA alkylation repair"/>
    <property type="evidence" value="ECO:0007669"/>
    <property type="project" value="UniProtKB-ARBA"/>
</dbReference>
<evidence type="ECO:0000256" key="27">
    <source>
        <dbReference type="ARBA" id="ARBA00081727"/>
    </source>
</evidence>
<evidence type="ECO:0000256" key="21">
    <source>
        <dbReference type="ARBA" id="ARBA00052800"/>
    </source>
</evidence>
<evidence type="ECO:0000256" key="22">
    <source>
        <dbReference type="ARBA" id="ARBA00053025"/>
    </source>
</evidence>
<keyword evidence="12" id="KW-0539">Nucleus</keyword>
<comment type="catalytic activity">
    <reaction evidence="16">
        <text>an N(3)-methyl-2'-deoxycytidine in double-stranded DNA + 2-oxoglutarate + O2 = a 2'-deoxycytidine in double-stranded DNA + formaldehyde + succinate + CO2 + H(+)</text>
        <dbReference type="Rhea" id="RHEA:70439"/>
        <dbReference type="Rhea" id="RHEA-COMP:14237"/>
        <dbReference type="Rhea" id="RHEA-COMP:17070"/>
        <dbReference type="ChEBI" id="CHEBI:15378"/>
        <dbReference type="ChEBI" id="CHEBI:15379"/>
        <dbReference type="ChEBI" id="CHEBI:16526"/>
        <dbReference type="ChEBI" id="CHEBI:16810"/>
        <dbReference type="ChEBI" id="CHEBI:16842"/>
        <dbReference type="ChEBI" id="CHEBI:30031"/>
        <dbReference type="ChEBI" id="CHEBI:85452"/>
        <dbReference type="ChEBI" id="CHEBI:139075"/>
    </reaction>
    <physiologicalReaction direction="left-to-right" evidence="16">
        <dbReference type="Rhea" id="RHEA:70440"/>
    </physiologicalReaction>
</comment>
<dbReference type="FunFam" id="2.60.120.590:FF:000004">
    <property type="entry name" value="DNA oxidative demethylase ALKBH2"/>
    <property type="match status" value="1"/>
</dbReference>
<feature type="binding site" evidence="28">
    <location>
        <position position="252"/>
    </location>
    <ligand>
        <name>2-oxoglutarate</name>
        <dbReference type="ChEBI" id="CHEBI:16810"/>
    </ligand>
</feature>
<evidence type="ECO:0000256" key="4">
    <source>
        <dbReference type="ARBA" id="ARBA00007879"/>
    </source>
</evidence>
<comment type="cofactor">
    <cofactor evidence="1">
        <name>Fe(2+)</name>
        <dbReference type="ChEBI" id="CHEBI:29033"/>
    </cofactor>
</comment>
<dbReference type="GO" id="GO:0008198">
    <property type="term" value="F:ferrous iron binding"/>
    <property type="evidence" value="ECO:0007669"/>
    <property type="project" value="TreeGrafter"/>
</dbReference>
<feature type="binding site" evidence="28">
    <location>
        <position position="187"/>
    </location>
    <ligand>
        <name>2-oxoglutarate</name>
        <dbReference type="ChEBI" id="CHEBI:16810"/>
    </ligand>
</feature>